<accession>A0A418VHI7</accession>
<reference evidence="1 2" key="1">
    <citation type="submission" date="2018-09" db="EMBL/GenBank/DDBJ databases">
        <authorList>
            <person name="Zhu H."/>
        </authorList>
    </citation>
    <scope>NUCLEOTIDE SEQUENCE [LARGE SCALE GENOMIC DNA]</scope>
    <source>
        <strain evidence="1 2">K2S05-167</strain>
    </source>
</reference>
<dbReference type="Proteomes" id="UP000286287">
    <property type="component" value="Unassembled WGS sequence"/>
</dbReference>
<evidence type="ECO:0000313" key="1">
    <source>
        <dbReference type="EMBL" id="RJF75623.1"/>
    </source>
</evidence>
<gene>
    <name evidence="1" type="ORF">D3875_00815</name>
</gene>
<name>A0A418VHI7_9DEIO</name>
<keyword evidence="2" id="KW-1185">Reference proteome</keyword>
<comment type="caution">
    <text evidence="1">The sequence shown here is derived from an EMBL/GenBank/DDBJ whole genome shotgun (WGS) entry which is preliminary data.</text>
</comment>
<dbReference type="EMBL" id="QYUJ01000004">
    <property type="protein sequence ID" value="RJF75623.1"/>
    <property type="molecule type" value="Genomic_DNA"/>
</dbReference>
<dbReference type="AlphaFoldDB" id="A0A418VHI7"/>
<dbReference type="RefSeq" id="WP_119760132.1">
    <property type="nucleotide sequence ID" value="NZ_QYUJ01000004.1"/>
</dbReference>
<sequence length="116" mass="12906">MQFSLSQPHAVGHDATTQAFELFDHADHTVALKAEELLPDFRFLDPGATAQNVVFVQFTAQILEYLVQHGVIQAVGDVRLRDLSEVGQEFLFDLWAGRKGSPHALEPPGQELRLLV</sequence>
<protein>
    <submittedName>
        <fullName evidence="1">Uncharacterized protein</fullName>
    </submittedName>
</protein>
<evidence type="ECO:0000313" key="2">
    <source>
        <dbReference type="Proteomes" id="UP000286287"/>
    </source>
</evidence>
<proteinExistence type="predicted"/>
<organism evidence="1 2">
    <name type="scientific">Deinococcus cavernae</name>
    <dbReference type="NCBI Taxonomy" id="2320857"/>
    <lineage>
        <taxon>Bacteria</taxon>
        <taxon>Thermotogati</taxon>
        <taxon>Deinococcota</taxon>
        <taxon>Deinococci</taxon>
        <taxon>Deinococcales</taxon>
        <taxon>Deinococcaceae</taxon>
        <taxon>Deinococcus</taxon>
    </lineage>
</organism>